<protein>
    <submittedName>
        <fullName evidence="7">AI-2 transport protein TqsA</fullName>
    </submittedName>
</protein>
<evidence type="ECO:0000256" key="4">
    <source>
        <dbReference type="ARBA" id="ARBA00022989"/>
    </source>
</evidence>
<keyword evidence="3 6" id="KW-0812">Transmembrane</keyword>
<dbReference type="Pfam" id="PF01594">
    <property type="entry name" value="AI-2E_transport"/>
    <property type="match status" value="1"/>
</dbReference>
<reference evidence="7" key="1">
    <citation type="submission" date="2019-08" db="EMBL/GenBank/DDBJ databases">
        <authorList>
            <person name="Kucharzyk K."/>
            <person name="Murdoch R.W."/>
            <person name="Higgins S."/>
            <person name="Loffler F."/>
        </authorList>
    </citation>
    <scope>NUCLEOTIDE SEQUENCE</scope>
</reference>
<evidence type="ECO:0000313" key="7">
    <source>
        <dbReference type="EMBL" id="MPN02952.1"/>
    </source>
</evidence>
<accession>A0A645ENV5</accession>
<sequence length="98" mass="10758">MLALFQYGPAGALVVIITVLVIDGFTENIIFPALAGKGLKLSPAILFLTLLYWNYVLGMAGVLLSVPLTMVLKMILESFEETKWLARLMGPTEDIDEN</sequence>
<dbReference type="AlphaFoldDB" id="A0A645ENV5"/>
<keyword evidence="4 6" id="KW-1133">Transmembrane helix</keyword>
<evidence type="ECO:0000256" key="6">
    <source>
        <dbReference type="SAM" id="Phobius"/>
    </source>
</evidence>
<comment type="caution">
    <text evidence="7">The sequence shown here is derived from an EMBL/GenBank/DDBJ whole genome shotgun (WGS) entry which is preliminary data.</text>
</comment>
<feature type="transmembrane region" description="Helical" evidence="6">
    <location>
        <begin position="55"/>
        <end position="76"/>
    </location>
</feature>
<evidence type="ECO:0000256" key="3">
    <source>
        <dbReference type="ARBA" id="ARBA00022692"/>
    </source>
</evidence>
<evidence type="ECO:0000256" key="1">
    <source>
        <dbReference type="ARBA" id="ARBA00004141"/>
    </source>
</evidence>
<evidence type="ECO:0000256" key="2">
    <source>
        <dbReference type="ARBA" id="ARBA00009773"/>
    </source>
</evidence>
<feature type="transmembrane region" description="Helical" evidence="6">
    <location>
        <begin position="12"/>
        <end position="35"/>
    </location>
</feature>
<gene>
    <name evidence="7" type="primary">tqsA_1</name>
    <name evidence="7" type="ORF">SDC9_150173</name>
</gene>
<evidence type="ECO:0000256" key="5">
    <source>
        <dbReference type="ARBA" id="ARBA00023136"/>
    </source>
</evidence>
<name>A0A645ENV5_9ZZZZ</name>
<comment type="subcellular location">
    <subcellularLocation>
        <location evidence="1">Membrane</location>
        <topology evidence="1">Multi-pass membrane protein</topology>
    </subcellularLocation>
</comment>
<keyword evidence="5 6" id="KW-0472">Membrane</keyword>
<proteinExistence type="inferred from homology"/>
<dbReference type="GO" id="GO:0016020">
    <property type="term" value="C:membrane"/>
    <property type="evidence" value="ECO:0007669"/>
    <property type="project" value="UniProtKB-SubCell"/>
</dbReference>
<organism evidence="7">
    <name type="scientific">bioreactor metagenome</name>
    <dbReference type="NCBI Taxonomy" id="1076179"/>
    <lineage>
        <taxon>unclassified sequences</taxon>
        <taxon>metagenomes</taxon>
        <taxon>ecological metagenomes</taxon>
    </lineage>
</organism>
<comment type="similarity">
    <text evidence="2">Belongs to the autoinducer-2 exporter (AI-2E) (TC 2.A.86) family.</text>
</comment>
<dbReference type="EMBL" id="VSSQ01048902">
    <property type="protein sequence ID" value="MPN02952.1"/>
    <property type="molecule type" value="Genomic_DNA"/>
</dbReference>
<dbReference type="InterPro" id="IPR002549">
    <property type="entry name" value="AI-2E-like"/>
</dbReference>